<evidence type="ECO:0000256" key="8">
    <source>
        <dbReference type="ARBA" id="ARBA00023016"/>
    </source>
</evidence>
<feature type="binding site" evidence="11">
    <location>
        <begin position="101"/>
        <end position="108"/>
    </location>
    <ligand>
        <name>ATP</name>
        <dbReference type="ChEBI" id="CHEBI:30616"/>
    </ligand>
</feature>
<evidence type="ECO:0000256" key="7">
    <source>
        <dbReference type="ARBA" id="ARBA00022840"/>
    </source>
</evidence>
<keyword evidence="16" id="KW-1185">Reference proteome</keyword>
<keyword evidence="9 11" id="KW-0238">DNA-binding</keyword>
<dbReference type="PANTHER" id="PTHR32472:SF10">
    <property type="entry name" value="DNA REPAIR PROTEIN RADA-LIKE PROTEIN"/>
    <property type="match status" value="1"/>
</dbReference>
<evidence type="ECO:0000256" key="9">
    <source>
        <dbReference type="ARBA" id="ARBA00023125"/>
    </source>
</evidence>
<gene>
    <name evidence="11" type="primary">radA</name>
    <name evidence="15" type="ORF">HDF23_005565</name>
</gene>
<evidence type="ECO:0000256" key="10">
    <source>
        <dbReference type="ARBA" id="ARBA00023204"/>
    </source>
</evidence>
<organism evidence="15 16">
    <name type="scientific">Mucilaginibacter lappiensis</name>
    <dbReference type="NCBI Taxonomy" id="354630"/>
    <lineage>
        <taxon>Bacteria</taxon>
        <taxon>Pseudomonadati</taxon>
        <taxon>Bacteroidota</taxon>
        <taxon>Sphingobacteriia</taxon>
        <taxon>Sphingobacteriales</taxon>
        <taxon>Sphingobacteriaceae</taxon>
        <taxon>Mucilaginibacter</taxon>
    </lineage>
</organism>
<comment type="caution">
    <text evidence="15">The sequence shown here is derived from an EMBL/GenBank/DDBJ whole genome shotgun (WGS) entry which is preliminary data.</text>
</comment>
<dbReference type="SUPFAM" id="SSF54211">
    <property type="entry name" value="Ribosomal protein S5 domain 2-like"/>
    <property type="match status" value="1"/>
</dbReference>
<name>A0ABR6PSM2_9SPHI</name>
<dbReference type="PRINTS" id="PR01874">
    <property type="entry name" value="DNAREPAIRADA"/>
</dbReference>
<dbReference type="PANTHER" id="PTHR32472">
    <property type="entry name" value="DNA REPAIR PROTEIN RADA"/>
    <property type="match status" value="1"/>
</dbReference>
<keyword evidence="5" id="KW-0378">Hydrolase</keyword>
<evidence type="ECO:0000313" key="16">
    <source>
        <dbReference type="Proteomes" id="UP000541583"/>
    </source>
</evidence>
<dbReference type="InterPro" id="IPR004504">
    <property type="entry name" value="DNA_repair_RadA"/>
</dbReference>
<dbReference type="PROSITE" id="PS50162">
    <property type="entry name" value="RECA_2"/>
    <property type="match status" value="1"/>
</dbReference>
<dbReference type="NCBIfam" id="TIGR00416">
    <property type="entry name" value="sms"/>
    <property type="match status" value="1"/>
</dbReference>
<dbReference type="HAMAP" id="MF_01498">
    <property type="entry name" value="RadA_bact"/>
    <property type="match status" value="1"/>
</dbReference>
<keyword evidence="3 11" id="KW-0227">DNA damage</keyword>
<evidence type="ECO:0000256" key="2">
    <source>
        <dbReference type="ARBA" id="ARBA00022741"/>
    </source>
</evidence>
<dbReference type="Pfam" id="PF13541">
    <property type="entry name" value="ChlI"/>
    <property type="match status" value="1"/>
</dbReference>
<keyword evidence="2 11" id="KW-0547">Nucleotide-binding</keyword>
<comment type="function">
    <text evidence="11">Plays a role in repairing double-strand DNA breaks, probably involving stabilizing or processing branched DNA or blocked replication forks.</text>
</comment>
<dbReference type="CDD" id="cd01121">
    <property type="entry name" value="RadA_SMS_N"/>
    <property type="match status" value="1"/>
</dbReference>
<dbReference type="Proteomes" id="UP000541583">
    <property type="component" value="Unassembled WGS sequence"/>
</dbReference>
<evidence type="ECO:0000256" key="5">
    <source>
        <dbReference type="ARBA" id="ARBA00022801"/>
    </source>
</evidence>
<feature type="region of interest" description="Lon-protease-like" evidence="11">
    <location>
        <begin position="374"/>
        <end position="485"/>
    </location>
</feature>
<evidence type="ECO:0000256" key="11">
    <source>
        <dbReference type="HAMAP-Rule" id="MF_01498"/>
    </source>
</evidence>
<comment type="similarity">
    <text evidence="11 13">Belongs to the RecA family. RadA subfamily.</text>
</comment>
<dbReference type="Gene3D" id="3.40.50.300">
    <property type="entry name" value="P-loop containing nucleotide triphosphate hydrolases"/>
    <property type="match status" value="1"/>
</dbReference>
<dbReference type="InterPro" id="IPR041166">
    <property type="entry name" value="Rubredoxin_2"/>
</dbReference>
<keyword evidence="1 11" id="KW-0479">Metal-binding</keyword>
<reference evidence="15 16" key="1">
    <citation type="submission" date="2020-08" db="EMBL/GenBank/DDBJ databases">
        <title>Genomic Encyclopedia of Type Strains, Phase IV (KMG-V): Genome sequencing to study the core and pangenomes of soil and plant-associated prokaryotes.</title>
        <authorList>
            <person name="Whitman W."/>
        </authorList>
    </citation>
    <scope>NUCLEOTIDE SEQUENCE [LARGE SCALE GENOMIC DNA]</scope>
    <source>
        <strain evidence="15 16">ANJLi2</strain>
    </source>
</reference>
<evidence type="ECO:0000313" key="15">
    <source>
        <dbReference type="EMBL" id="MBB6112782.1"/>
    </source>
</evidence>
<dbReference type="SMART" id="SM00382">
    <property type="entry name" value="AAA"/>
    <property type="match status" value="1"/>
</dbReference>
<dbReference type="InterPro" id="IPR014721">
    <property type="entry name" value="Ribsml_uS5_D2-typ_fold_subgr"/>
</dbReference>
<evidence type="ECO:0000256" key="1">
    <source>
        <dbReference type="ARBA" id="ARBA00022723"/>
    </source>
</evidence>
<evidence type="ECO:0000259" key="14">
    <source>
        <dbReference type="PROSITE" id="PS50162"/>
    </source>
</evidence>
<sequence length="485" mass="53211">MAKTKIAYFCQSCGFESAKWLGKCPSCQQWNTFVEEIIDKGNTASVPTWKVTSNTQQRANKPVQVADITFSEEHRMQTPDKEFNRVLGGGIVAGSLVLIGGEPGIGKSTLMLQLALNMPNLKVLYVSGEESERQIKMRAERLAPLPPEGGVISAGHNENPPSGGRAACYVLCETSTQNIFKQIEALEPDLVVIDSIQTLHSSHIESTPGSVSQVRECTAEMLRFAKETSTPVFLIGHITKDGMIAGPKILEHMVDTVLQFEGDRHHVYRILRTVKNRFGSASELGIYEMLGEGLREVSNPSEILLSQRDEPLSGITISATLEGMRPMLIETQALVSTSAYGTPQRTATGFDTKRMSMLLAVLEKRCGFRLGAKDVFLNITGGIRVEDPAIDLGLAAAIISSHEDMPIPFKTCFAGELGLSGEIRAVNRVEQRIAEAQKLGFNQIFISKYNLPSAGQDKKRMDLSRYDIEIKIVSSIEEVFSLLFG</sequence>
<dbReference type="RefSeq" id="WP_076378447.1">
    <property type="nucleotide sequence ID" value="NZ_FTMG01000022.1"/>
</dbReference>
<evidence type="ECO:0000256" key="4">
    <source>
        <dbReference type="ARBA" id="ARBA00022771"/>
    </source>
</evidence>
<feature type="short sequence motif" description="RadA KNRFG motif" evidence="11">
    <location>
        <begin position="275"/>
        <end position="279"/>
    </location>
</feature>
<dbReference type="Pfam" id="PF18073">
    <property type="entry name" value="Zn_ribbon_LapB"/>
    <property type="match status" value="1"/>
</dbReference>
<evidence type="ECO:0000256" key="3">
    <source>
        <dbReference type="ARBA" id="ARBA00022763"/>
    </source>
</evidence>
<dbReference type="Gene3D" id="3.30.230.10">
    <property type="match status" value="1"/>
</dbReference>
<dbReference type="Pfam" id="PF13481">
    <property type="entry name" value="AAA_25"/>
    <property type="match status" value="1"/>
</dbReference>
<feature type="domain" description="RecA family profile 1" evidence="14">
    <location>
        <begin position="72"/>
        <end position="238"/>
    </location>
</feature>
<dbReference type="InterPro" id="IPR027417">
    <property type="entry name" value="P-loop_NTPase"/>
</dbReference>
<evidence type="ECO:0000256" key="13">
    <source>
        <dbReference type="RuleBase" id="RU003555"/>
    </source>
</evidence>
<accession>A0ABR6PSM2</accession>
<dbReference type="InterPro" id="IPR020588">
    <property type="entry name" value="RecA_ATP-bd"/>
</dbReference>
<keyword evidence="10 11" id="KW-0234">DNA repair</keyword>
<comment type="function">
    <text evidence="13">DNA-dependent ATPase involved in processing of recombination intermediates, plays a role in repairing DNA breaks. Stimulates the branch migration of RecA-mediated strand transfer reactions, allowing the 3' invading strand to extend heteroduplex DNA faster. Binds ssDNA in the presence of ADP but not other nucleotides, has ATPase activity that is stimulated by ssDNA and various branched DNA structures, but inhibited by SSB. Does not have RecA's homology-searching function.</text>
</comment>
<protein>
    <recommendedName>
        <fullName evidence="11 12">DNA repair protein RadA</fullName>
    </recommendedName>
</protein>
<dbReference type="InterPro" id="IPR003593">
    <property type="entry name" value="AAA+_ATPase"/>
</dbReference>
<evidence type="ECO:0000256" key="12">
    <source>
        <dbReference type="NCBIfam" id="TIGR00416"/>
    </source>
</evidence>
<proteinExistence type="inferred from homology"/>
<comment type="domain">
    <text evidence="11">The middle region has homology to RecA with ATPase motifs including the RadA KNRFG motif, while the C-terminus is homologous to Lon protease.</text>
</comment>
<keyword evidence="6 13" id="KW-0862">Zinc</keyword>
<dbReference type="EMBL" id="JACHCB010000022">
    <property type="protein sequence ID" value="MBB6112782.1"/>
    <property type="molecule type" value="Genomic_DNA"/>
</dbReference>
<keyword evidence="4 13" id="KW-0863">Zinc-finger</keyword>
<dbReference type="InterPro" id="IPR020568">
    <property type="entry name" value="Ribosomal_Su5_D2-typ_SF"/>
</dbReference>
<dbReference type="SUPFAM" id="SSF52540">
    <property type="entry name" value="P-loop containing nucleoside triphosphate hydrolases"/>
    <property type="match status" value="1"/>
</dbReference>
<evidence type="ECO:0000256" key="6">
    <source>
        <dbReference type="ARBA" id="ARBA00022833"/>
    </source>
</evidence>
<keyword evidence="7 11" id="KW-0067">ATP-binding</keyword>
<keyword evidence="8 11" id="KW-0346">Stress response</keyword>